<dbReference type="Proteomes" id="UP000830454">
    <property type="component" value="Chromosome"/>
</dbReference>
<name>A0ABY4HL55_9FLAO</name>
<proteinExistence type="predicted"/>
<evidence type="ECO:0000313" key="3">
    <source>
        <dbReference type="Proteomes" id="UP000830454"/>
    </source>
</evidence>
<gene>
    <name evidence="2" type="ORF">LXD69_13570</name>
</gene>
<sequence length="174" mass="20749">MKKETIFKAKMLIPQEEMAMLLNVSRSQWSMHKIGYRGLPVKSREKFGFLLKVASELPLESLHRKTIEKQQIQEQLVKLEAELKDVVIKQFRLQKKYKETENKYQAAMRTIDFVNLALSKKKFVDFEYETLKIIERKAMETVKRYSLYEQTQLKIKLKTLELQHKLLEKALVNK</sequence>
<evidence type="ECO:0000256" key="1">
    <source>
        <dbReference type="SAM" id="Coils"/>
    </source>
</evidence>
<accession>A0ABY4HL55</accession>
<reference evidence="2" key="1">
    <citation type="submission" date="2021-12" db="EMBL/GenBank/DDBJ databases">
        <authorList>
            <person name="Cha I.-T."/>
            <person name="Lee K.-E."/>
            <person name="Park S.-J."/>
        </authorList>
    </citation>
    <scope>NUCLEOTIDE SEQUENCE</scope>
    <source>
        <strain evidence="2">YSM-43</strain>
    </source>
</reference>
<protein>
    <submittedName>
        <fullName evidence="2">Uncharacterized protein</fullName>
    </submittedName>
</protein>
<evidence type="ECO:0000313" key="2">
    <source>
        <dbReference type="EMBL" id="UOX33062.1"/>
    </source>
</evidence>
<organism evidence="2 3">
    <name type="scientific">Flavobacterium sediminilitoris</name>
    <dbReference type="NCBI Taxonomy" id="2024526"/>
    <lineage>
        <taxon>Bacteria</taxon>
        <taxon>Pseudomonadati</taxon>
        <taxon>Bacteroidota</taxon>
        <taxon>Flavobacteriia</taxon>
        <taxon>Flavobacteriales</taxon>
        <taxon>Flavobacteriaceae</taxon>
        <taxon>Flavobacterium</taxon>
    </lineage>
</organism>
<dbReference type="RefSeq" id="WP_152640684.1">
    <property type="nucleotide sequence ID" value="NZ_CP090145.1"/>
</dbReference>
<feature type="coiled-coil region" evidence="1">
    <location>
        <begin position="62"/>
        <end position="89"/>
    </location>
</feature>
<reference evidence="2" key="2">
    <citation type="submission" date="2022-04" db="EMBL/GenBank/DDBJ databases">
        <title>Complete Genome Sequence of Flavobacterium sediminilitoris YSM-43, Isolated from a Tidal Sediment.</title>
        <authorList>
            <person name="Lee P.A."/>
        </authorList>
    </citation>
    <scope>NUCLEOTIDE SEQUENCE</scope>
    <source>
        <strain evidence="2">YSM-43</strain>
    </source>
</reference>
<keyword evidence="1" id="KW-0175">Coiled coil</keyword>
<dbReference type="EMBL" id="CP090145">
    <property type="protein sequence ID" value="UOX33062.1"/>
    <property type="molecule type" value="Genomic_DNA"/>
</dbReference>
<keyword evidence="3" id="KW-1185">Reference proteome</keyword>